<evidence type="ECO:0000256" key="1">
    <source>
        <dbReference type="SAM" id="MobiDB-lite"/>
    </source>
</evidence>
<dbReference type="AlphaFoldDB" id="A0A3P9JP17"/>
<dbReference type="Ensembl" id="ENSORLT00015026914.1">
    <property type="protein sequence ID" value="ENSORLP00015033731.1"/>
    <property type="gene ID" value="ENSORLG00015019298.1"/>
</dbReference>
<organism evidence="2 3">
    <name type="scientific">Oryzias latipes</name>
    <name type="common">Japanese rice fish</name>
    <name type="synonym">Japanese killifish</name>
    <dbReference type="NCBI Taxonomy" id="8090"/>
    <lineage>
        <taxon>Eukaryota</taxon>
        <taxon>Metazoa</taxon>
        <taxon>Chordata</taxon>
        <taxon>Craniata</taxon>
        <taxon>Vertebrata</taxon>
        <taxon>Euteleostomi</taxon>
        <taxon>Actinopterygii</taxon>
        <taxon>Neopterygii</taxon>
        <taxon>Teleostei</taxon>
        <taxon>Neoteleostei</taxon>
        <taxon>Acanthomorphata</taxon>
        <taxon>Ovalentaria</taxon>
        <taxon>Atherinomorphae</taxon>
        <taxon>Beloniformes</taxon>
        <taxon>Adrianichthyidae</taxon>
        <taxon>Oryziinae</taxon>
        <taxon>Oryzias</taxon>
    </lineage>
</organism>
<feature type="region of interest" description="Disordered" evidence="1">
    <location>
        <begin position="181"/>
        <end position="212"/>
    </location>
</feature>
<reference evidence="2" key="4">
    <citation type="submission" date="2025-09" db="UniProtKB">
        <authorList>
            <consortium name="Ensembl"/>
        </authorList>
    </citation>
    <scope>IDENTIFICATION</scope>
    <source>
        <strain evidence="2">HSOK</strain>
    </source>
</reference>
<reference evidence="2" key="3">
    <citation type="submission" date="2025-08" db="UniProtKB">
        <authorList>
            <consortium name="Ensembl"/>
        </authorList>
    </citation>
    <scope>IDENTIFICATION</scope>
    <source>
        <strain evidence="2">HSOK</strain>
    </source>
</reference>
<feature type="compositionally biased region" description="Polar residues" evidence="1">
    <location>
        <begin position="183"/>
        <end position="212"/>
    </location>
</feature>
<dbReference type="InterPro" id="IPR036610">
    <property type="entry name" value="PEBP-like_sf"/>
</dbReference>
<reference evidence="2 3" key="2">
    <citation type="submission" date="2017-04" db="EMBL/GenBank/DDBJ databases">
        <title>CpG methylation of centromeres and impact of large insertions on vertebrate speciation.</title>
        <authorList>
            <person name="Ichikawa K."/>
            <person name="Yoshimura J."/>
            <person name="Morishita S."/>
        </authorList>
    </citation>
    <scope>NUCLEOTIDE SEQUENCE</scope>
    <source>
        <strain evidence="2 3">HSOK</strain>
    </source>
</reference>
<dbReference type="Gene3D" id="3.90.280.10">
    <property type="entry name" value="PEBP-like"/>
    <property type="match status" value="1"/>
</dbReference>
<dbReference type="Pfam" id="PF01161">
    <property type="entry name" value="PBP"/>
    <property type="match status" value="1"/>
</dbReference>
<dbReference type="Proteomes" id="UP000265200">
    <property type="component" value="Chromosome 9"/>
</dbReference>
<dbReference type="FunFam" id="3.90.280.10:FF:000019">
    <property type="match status" value="1"/>
</dbReference>
<evidence type="ECO:0000313" key="2">
    <source>
        <dbReference type="Ensembl" id="ENSORLP00015033731.1"/>
    </source>
</evidence>
<accession>A0A3P9JP17</accession>
<dbReference type="PANTHER" id="PTHR11362">
    <property type="entry name" value="PHOSPHATIDYLETHANOLAMINE-BINDING PROTEIN"/>
    <property type="match status" value="1"/>
</dbReference>
<reference key="1">
    <citation type="journal article" date="2007" name="Nature">
        <title>The medaka draft genome and insights into vertebrate genome evolution.</title>
        <authorList>
            <person name="Kasahara M."/>
            <person name="Naruse K."/>
            <person name="Sasaki S."/>
            <person name="Nakatani Y."/>
            <person name="Qu W."/>
            <person name="Ahsan B."/>
            <person name="Yamada T."/>
            <person name="Nagayasu Y."/>
            <person name="Doi K."/>
            <person name="Kasai Y."/>
            <person name="Jindo T."/>
            <person name="Kobayashi D."/>
            <person name="Shimada A."/>
            <person name="Toyoda A."/>
            <person name="Kuroki Y."/>
            <person name="Fujiyama A."/>
            <person name="Sasaki T."/>
            <person name="Shimizu A."/>
            <person name="Asakawa S."/>
            <person name="Shimizu N."/>
            <person name="Hashimoto S."/>
            <person name="Yang J."/>
            <person name="Lee Y."/>
            <person name="Matsushima K."/>
            <person name="Sugano S."/>
            <person name="Sakaizumi M."/>
            <person name="Narita T."/>
            <person name="Ohishi K."/>
            <person name="Haga S."/>
            <person name="Ohta F."/>
            <person name="Nomoto H."/>
            <person name="Nogata K."/>
            <person name="Morishita T."/>
            <person name="Endo T."/>
            <person name="Shin-I T."/>
            <person name="Takeda H."/>
            <person name="Morishita S."/>
            <person name="Kohara Y."/>
        </authorList>
    </citation>
    <scope>NUCLEOTIDE SEQUENCE [LARGE SCALE GENOMIC DNA]</scope>
    <source>
        <strain>Hd-rR</strain>
    </source>
</reference>
<dbReference type="InterPro" id="IPR008914">
    <property type="entry name" value="PEBP"/>
</dbReference>
<proteinExistence type="predicted"/>
<evidence type="ECO:0000313" key="3">
    <source>
        <dbReference type="Proteomes" id="UP000265200"/>
    </source>
</evidence>
<dbReference type="SUPFAM" id="SSF49777">
    <property type="entry name" value="PEBP-like"/>
    <property type="match status" value="1"/>
</dbReference>
<protein>
    <submittedName>
        <fullName evidence="2">Phosphatidylethanolamine binding protein 1</fullName>
    </submittedName>
</protein>
<dbReference type="PANTHER" id="PTHR11362:SF147">
    <property type="entry name" value="PHOSPHATIDYLETHANOLAMINE BINDING PROTEIN"/>
    <property type="match status" value="1"/>
</dbReference>
<name>A0A3P9JP17_ORYLA</name>
<dbReference type="CDD" id="cd00866">
    <property type="entry name" value="PEBP_euk"/>
    <property type="match status" value="1"/>
</dbReference>
<sequence length="212" mass="23900">MNAALLGLSPVCSARLRRREERREMPVDLSQWSGALALHEVEENPTVPLVVKYGSLEIDELGKVFTPTQVQNRPTSVEWDGCDPSKLYTLALTDPDAPSRKDPKFREWHHFLVVNMKGNDVSSGCVLSDYVGSGPPRGTGLHRYVWLVYEQPGSLSCSEKESSRSRHLGRNTTWALRWREPATRQSGTTTSPNCTNSWPESRNTTKVQYKEL</sequence>
<dbReference type="InterPro" id="IPR035810">
    <property type="entry name" value="PEBP_euk"/>
</dbReference>